<evidence type="ECO:0000256" key="1">
    <source>
        <dbReference type="SAM" id="MobiDB-lite"/>
    </source>
</evidence>
<sequence>MASTKNWKPIPKVSSSVNTPQQEAYPGSSKQPQLASDEELYPNLRPSPKLDNLNQQSLHTSPKVMKKPFDEILENKLSQGMPNFFLFPKFPTVQSPVAYVPSTRISFPSVSNRPSSEVQKRTQNYKREVNQLEVD</sequence>
<reference evidence="2" key="1">
    <citation type="submission" date="2021-03" db="EMBL/GenBank/DDBJ databases">
        <title>Draft genome sequence of rust myrtle Austropuccinia psidii MF-1, a brazilian biotype.</title>
        <authorList>
            <person name="Quecine M.C."/>
            <person name="Pachon D.M.R."/>
            <person name="Bonatelli M.L."/>
            <person name="Correr F.H."/>
            <person name="Franceschini L.M."/>
            <person name="Leite T.F."/>
            <person name="Margarido G.R.A."/>
            <person name="Almeida C.A."/>
            <person name="Ferrarezi J.A."/>
            <person name="Labate C.A."/>
        </authorList>
    </citation>
    <scope>NUCLEOTIDE SEQUENCE</scope>
    <source>
        <strain evidence="2">MF-1</strain>
    </source>
</reference>
<feature type="compositionally biased region" description="Polar residues" evidence="1">
    <location>
        <begin position="13"/>
        <end position="34"/>
    </location>
</feature>
<evidence type="ECO:0000313" key="3">
    <source>
        <dbReference type="Proteomes" id="UP000765509"/>
    </source>
</evidence>
<evidence type="ECO:0000313" key="2">
    <source>
        <dbReference type="EMBL" id="MBW0550754.1"/>
    </source>
</evidence>
<dbReference type="AlphaFoldDB" id="A0A9Q3IVH6"/>
<feature type="compositionally biased region" description="Polar residues" evidence="1">
    <location>
        <begin position="108"/>
        <end position="117"/>
    </location>
</feature>
<accession>A0A9Q3IVH6</accession>
<proteinExistence type="predicted"/>
<name>A0A9Q3IVH6_9BASI</name>
<comment type="caution">
    <text evidence="2">The sequence shown here is derived from an EMBL/GenBank/DDBJ whole genome shotgun (WGS) entry which is preliminary data.</text>
</comment>
<feature type="region of interest" description="Disordered" evidence="1">
    <location>
        <begin position="1"/>
        <end position="65"/>
    </location>
</feature>
<feature type="compositionally biased region" description="Basic and acidic residues" evidence="1">
    <location>
        <begin position="125"/>
        <end position="135"/>
    </location>
</feature>
<organism evidence="2 3">
    <name type="scientific">Austropuccinia psidii MF-1</name>
    <dbReference type="NCBI Taxonomy" id="1389203"/>
    <lineage>
        <taxon>Eukaryota</taxon>
        <taxon>Fungi</taxon>
        <taxon>Dikarya</taxon>
        <taxon>Basidiomycota</taxon>
        <taxon>Pucciniomycotina</taxon>
        <taxon>Pucciniomycetes</taxon>
        <taxon>Pucciniales</taxon>
        <taxon>Sphaerophragmiaceae</taxon>
        <taxon>Austropuccinia</taxon>
    </lineage>
</organism>
<gene>
    <name evidence="2" type="ORF">O181_090469</name>
</gene>
<feature type="region of interest" description="Disordered" evidence="1">
    <location>
        <begin position="108"/>
        <end position="135"/>
    </location>
</feature>
<protein>
    <submittedName>
        <fullName evidence="2">Uncharacterized protein</fullName>
    </submittedName>
</protein>
<dbReference type="Proteomes" id="UP000765509">
    <property type="component" value="Unassembled WGS sequence"/>
</dbReference>
<dbReference type="EMBL" id="AVOT02056417">
    <property type="protein sequence ID" value="MBW0550754.1"/>
    <property type="molecule type" value="Genomic_DNA"/>
</dbReference>
<keyword evidence="3" id="KW-1185">Reference proteome</keyword>